<dbReference type="Proteomes" id="UP000664859">
    <property type="component" value="Unassembled WGS sequence"/>
</dbReference>
<dbReference type="InterPro" id="IPR023575">
    <property type="entry name" value="Ribosomal_uS19_SF"/>
</dbReference>
<organism evidence="5 6">
    <name type="scientific">Tribonema minus</name>
    <dbReference type="NCBI Taxonomy" id="303371"/>
    <lineage>
        <taxon>Eukaryota</taxon>
        <taxon>Sar</taxon>
        <taxon>Stramenopiles</taxon>
        <taxon>Ochrophyta</taxon>
        <taxon>PX clade</taxon>
        <taxon>Xanthophyceae</taxon>
        <taxon>Tribonematales</taxon>
        <taxon>Tribonemataceae</taxon>
        <taxon>Tribonema</taxon>
    </lineage>
</organism>
<proteinExistence type="inferred from homology"/>
<gene>
    <name evidence="5" type="ORF">JKP88DRAFT_22686</name>
</gene>
<dbReference type="PRINTS" id="PR00975">
    <property type="entry name" value="RIBOSOMALS19"/>
</dbReference>
<comment type="caution">
    <text evidence="5">The sequence shown here is derived from an EMBL/GenBank/DDBJ whole genome shotgun (WGS) entry which is preliminary data.</text>
</comment>
<dbReference type="PIRSF" id="PIRSF002144">
    <property type="entry name" value="Ribosomal_S19"/>
    <property type="match status" value="1"/>
</dbReference>
<protein>
    <submittedName>
        <fullName evidence="5">30S ribosomal protein S19</fullName>
    </submittedName>
</protein>
<evidence type="ECO:0000256" key="4">
    <source>
        <dbReference type="RuleBase" id="RU003485"/>
    </source>
</evidence>
<comment type="similarity">
    <text evidence="1 4">Belongs to the universal ribosomal protein uS19 family.</text>
</comment>
<dbReference type="AlphaFoldDB" id="A0A836CL27"/>
<evidence type="ECO:0000313" key="6">
    <source>
        <dbReference type="Proteomes" id="UP000664859"/>
    </source>
</evidence>
<dbReference type="SUPFAM" id="SSF54570">
    <property type="entry name" value="Ribosomal protein S19"/>
    <property type="match status" value="1"/>
</dbReference>
<dbReference type="GO" id="GO:0003735">
    <property type="term" value="F:structural constituent of ribosome"/>
    <property type="evidence" value="ECO:0007669"/>
    <property type="project" value="InterPro"/>
</dbReference>
<evidence type="ECO:0000256" key="2">
    <source>
        <dbReference type="ARBA" id="ARBA00022980"/>
    </source>
</evidence>
<dbReference type="GO" id="GO:1990904">
    <property type="term" value="C:ribonucleoprotein complex"/>
    <property type="evidence" value="ECO:0007669"/>
    <property type="project" value="UniProtKB-KW"/>
</dbReference>
<evidence type="ECO:0000256" key="3">
    <source>
        <dbReference type="ARBA" id="ARBA00023274"/>
    </source>
</evidence>
<sequence>MKKPVFVKPTFYYALINNNNDEKSKLFCRNSVLLPQSLGLTFNVHNGTQFLKVFVSENIIGHKLGEFSASRRRYFFKKGKLKPKTRR</sequence>
<dbReference type="Gene3D" id="3.30.860.10">
    <property type="entry name" value="30s Ribosomal Protein S19, Chain A"/>
    <property type="match status" value="1"/>
</dbReference>
<dbReference type="GO" id="GO:0005840">
    <property type="term" value="C:ribosome"/>
    <property type="evidence" value="ECO:0007669"/>
    <property type="project" value="UniProtKB-KW"/>
</dbReference>
<dbReference type="InterPro" id="IPR002222">
    <property type="entry name" value="Ribosomal_uS19"/>
</dbReference>
<dbReference type="Pfam" id="PF00203">
    <property type="entry name" value="Ribosomal_S19"/>
    <property type="match status" value="1"/>
</dbReference>
<keyword evidence="3 4" id="KW-0687">Ribonucleoprotein</keyword>
<keyword evidence="6" id="KW-1185">Reference proteome</keyword>
<name>A0A836CL27_9STRA</name>
<evidence type="ECO:0000313" key="5">
    <source>
        <dbReference type="EMBL" id="KAG5189263.1"/>
    </source>
</evidence>
<dbReference type="EMBL" id="JAFCMP010000055">
    <property type="protein sequence ID" value="KAG5189263.1"/>
    <property type="molecule type" value="Genomic_DNA"/>
</dbReference>
<evidence type="ECO:0000256" key="1">
    <source>
        <dbReference type="ARBA" id="ARBA00007345"/>
    </source>
</evidence>
<dbReference type="HAMAP" id="MF_00531">
    <property type="entry name" value="Ribosomal_uS19"/>
    <property type="match status" value="1"/>
</dbReference>
<dbReference type="GO" id="GO:0006412">
    <property type="term" value="P:translation"/>
    <property type="evidence" value="ECO:0007669"/>
    <property type="project" value="InterPro"/>
</dbReference>
<reference evidence="5" key="1">
    <citation type="submission" date="2021-02" db="EMBL/GenBank/DDBJ databases">
        <title>First Annotated Genome of the Yellow-green Alga Tribonema minus.</title>
        <authorList>
            <person name="Mahan K.M."/>
        </authorList>
    </citation>
    <scope>NUCLEOTIDE SEQUENCE</scope>
    <source>
        <strain evidence="5">UTEX B ZZ1240</strain>
    </source>
</reference>
<accession>A0A836CL27</accession>
<dbReference type="OrthoDB" id="2043at2759"/>
<keyword evidence="2 4" id="KW-0689">Ribosomal protein</keyword>